<sequence length="148" mass="16704">MTITVGYSTVEIRAYLTEYDMLPFGQKGKWVDTQPFSKKQLYQWMRALVAGDLDRGLVPRENGTMSFPSRRKKMTEALTSDRERVLMDELAAKEKALAAKEAELARRNEDIHRLEETASTLGKAIGLLHARNVSEPDATEDQQDPSSS</sequence>
<name>A0A2H1K1J3_9MICO</name>
<gene>
    <name evidence="2" type="ORF">BANT10_02592</name>
</gene>
<evidence type="ECO:0000313" key="3">
    <source>
        <dbReference type="Proteomes" id="UP000234342"/>
    </source>
</evidence>
<evidence type="ECO:0000256" key="1">
    <source>
        <dbReference type="SAM" id="Coils"/>
    </source>
</evidence>
<dbReference type="EMBL" id="FXZE01000012">
    <property type="protein sequence ID" value="SMX93583.1"/>
    <property type="molecule type" value="Genomic_DNA"/>
</dbReference>
<reference evidence="3" key="1">
    <citation type="submission" date="2017-03" db="EMBL/GenBank/DDBJ databases">
        <authorList>
            <person name="Monnet C."/>
        </authorList>
    </citation>
    <scope>NUCLEOTIDE SEQUENCE [LARGE SCALE GENOMIC DNA]</scope>
    <source>
        <strain evidence="3">P10</strain>
    </source>
</reference>
<feature type="coiled-coil region" evidence="1">
    <location>
        <begin position="90"/>
        <end position="117"/>
    </location>
</feature>
<keyword evidence="3" id="KW-1185">Reference proteome</keyword>
<organism evidence="2 3">
    <name type="scientific">Brevibacterium antiquum</name>
    <dbReference type="NCBI Taxonomy" id="234835"/>
    <lineage>
        <taxon>Bacteria</taxon>
        <taxon>Bacillati</taxon>
        <taxon>Actinomycetota</taxon>
        <taxon>Actinomycetes</taxon>
        <taxon>Micrococcales</taxon>
        <taxon>Brevibacteriaceae</taxon>
        <taxon>Brevibacterium</taxon>
    </lineage>
</organism>
<proteinExistence type="predicted"/>
<accession>A0A2H1K1J3</accession>
<dbReference type="AlphaFoldDB" id="A0A2H1K1J3"/>
<protein>
    <submittedName>
        <fullName evidence="2">Uncharacterized protein</fullName>
    </submittedName>
</protein>
<evidence type="ECO:0000313" key="2">
    <source>
        <dbReference type="EMBL" id="SMX93583.1"/>
    </source>
</evidence>
<keyword evidence="1" id="KW-0175">Coiled coil</keyword>
<dbReference type="Proteomes" id="UP000234342">
    <property type="component" value="Unassembled WGS sequence"/>
</dbReference>
<dbReference type="RefSeq" id="WP_101643915.1">
    <property type="nucleotide sequence ID" value="NZ_FXZE01000012.1"/>
</dbReference>